<evidence type="ECO:0000313" key="2">
    <source>
        <dbReference type="EMBL" id="GET42372.1"/>
    </source>
</evidence>
<dbReference type="Proteomes" id="UP001050975">
    <property type="component" value="Unassembled WGS sequence"/>
</dbReference>
<dbReference type="SUPFAM" id="SSF47090">
    <property type="entry name" value="PGBD-like"/>
    <property type="match status" value="2"/>
</dbReference>
<proteinExistence type="predicted"/>
<protein>
    <submittedName>
        <fullName evidence="2">Peptidoglycan-binding domain 1 protein</fullName>
    </submittedName>
</protein>
<sequence length="208" mass="23192">MTLLTLLTVYVRQVNIVSKGLQASKQPHRGDIVMNATNLRLIHEAADALTGPDLYPWDCGPAVAQLQELLRAHGFDLRVDGDFGCMTEAAVKAFQRQQGLRINGVVDAKTWVALKTTVQPGARILRIGHTGADVYELQGLLQVLGYNVRRSGMFDGDTEQAAIAFQKKHKLRANGKIDPITWTVLRGRGPLPTPPKQIGWFFNPRRWW</sequence>
<organism evidence="2 3">
    <name type="scientific">Microseira wollei NIES-4236</name>
    <dbReference type="NCBI Taxonomy" id="2530354"/>
    <lineage>
        <taxon>Bacteria</taxon>
        <taxon>Bacillati</taxon>
        <taxon>Cyanobacteriota</taxon>
        <taxon>Cyanophyceae</taxon>
        <taxon>Oscillatoriophycideae</taxon>
        <taxon>Aerosakkonematales</taxon>
        <taxon>Aerosakkonemataceae</taxon>
        <taxon>Microseira</taxon>
    </lineage>
</organism>
<reference evidence="2" key="1">
    <citation type="submission" date="2019-10" db="EMBL/GenBank/DDBJ databases">
        <title>Draft genome sequece of Microseira wollei NIES-4236.</title>
        <authorList>
            <person name="Yamaguchi H."/>
            <person name="Suzuki S."/>
            <person name="Kawachi M."/>
        </authorList>
    </citation>
    <scope>NUCLEOTIDE SEQUENCE</scope>
    <source>
        <strain evidence="2">NIES-4236</strain>
    </source>
</reference>
<dbReference type="Gene3D" id="1.10.101.10">
    <property type="entry name" value="PGBD-like superfamily/PGBD"/>
    <property type="match status" value="2"/>
</dbReference>
<dbReference type="Pfam" id="PF01471">
    <property type="entry name" value="PG_binding_1"/>
    <property type="match status" value="2"/>
</dbReference>
<dbReference type="AlphaFoldDB" id="A0AAV3XRL2"/>
<dbReference type="InterPro" id="IPR002477">
    <property type="entry name" value="Peptidoglycan-bd-like"/>
</dbReference>
<comment type="caution">
    <text evidence="2">The sequence shown here is derived from an EMBL/GenBank/DDBJ whole genome shotgun (WGS) entry which is preliminary data.</text>
</comment>
<dbReference type="InterPro" id="IPR036366">
    <property type="entry name" value="PGBDSf"/>
</dbReference>
<dbReference type="InterPro" id="IPR036365">
    <property type="entry name" value="PGBD-like_sf"/>
</dbReference>
<name>A0AAV3XRL2_9CYAN</name>
<evidence type="ECO:0000259" key="1">
    <source>
        <dbReference type="Pfam" id="PF01471"/>
    </source>
</evidence>
<evidence type="ECO:0000313" key="3">
    <source>
        <dbReference type="Proteomes" id="UP001050975"/>
    </source>
</evidence>
<keyword evidence="3" id="KW-1185">Reference proteome</keyword>
<gene>
    <name evidence="2" type="ORF">MiSe_71890</name>
</gene>
<feature type="domain" description="Peptidoglycan binding-like" evidence="1">
    <location>
        <begin position="60"/>
        <end position="114"/>
    </location>
</feature>
<accession>A0AAV3XRL2</accession>
<feature type="domain" description="Peptidoglycan binding-like" evidence="1">
    <location>
        <begin position="130"/>
        <end position="185"/>
    </location>
</feature>
<dbReference type="EMBL" id="BLAY01000161">
    <property type="protein sequence ID" value="GET42372.1"/>
    <property type="molecule type" value="Genomic_DNA"/>
</dbReference>